<reference evidence="4" key="1">
    <citation type="submission" date="2020-05" db="EMBL/GenBank/DDBJ databases">
        <title>Phylogenomic resolution of chytrid fungi.</title>
        <authorList>
            <person name="Stajich J.E."/>
            <person name="Amses K."/>
            <person name="Simmons R."/>
            <person name="Seto K."/>
            <person name="Myers J."/>
            <person name="Bonds A."/>
            <person name="Quandt C.A."/>
            <person name="Barry K."/>
            <person name="Liu P."/>
            <person name="Grigoriev I."/>
            <person name="Longcore J.E."/>
            <person name="James T.Y."/>
        </authorList>
    </citation>
    <scope>NUCLEOTIDE SEQUENCE</scope>
    <source>
        <strain evidence="4">JEL0379</strain>
    </source>
</reference>
<organism evidence="4 5">
    <name type="scientific">Geranomyces variabilis</name>
    <dbReference type="NCBI Taxonomy" id="109894"/>
    <lineage>
        <taxon>Eukaryota</taxon>
        <taxon>Fungi</taxon>
        <taxon>Fungi incertae sedis</taxon>
        <taxon>Chytridiomycota</taxon>
        <taxon>Chytridiomycota incertae sedis</taxon>
        <taxon>Chytridiomycetes</taxon>
        <taxon>Spizellomycetales</taxon>
        <taxon>Powellomycetaceae</taxon>
        <taxon>Geranomyces</taxon>
    </lineage>
</organism>
<feature type="domain" description="Gfo/Idh/MocA-like oxidoreductase N-terminal" evidence="2">
    <location>
        <begin position="13"/>
        <end position="133"/>
    </location>
</feature>
<proteinExistence type="inferred from homology"/>
<dbReference type="Pfam" id="PF01408">
    <property type="entry name" value="GFO_IDH_MocA"/>
    <property type="match status" value="1"/>
</dbReference>
<protein>
    <recommendedName>
        <fullName evidence="6">Gfo/Idh/MocA-like oxidoreductase N-terminal domain-containing protein</fullName>
    </recommendedName>
</protein>
<evidence type="ECO:0000259" key="3">
    <source>
        <dbReference type="Pfam" id="PF22725"/>
    </source>
</evidence>
<evidence type="ECO:0008006" key="6">
    <source>
        <dbReference type="Google" id="ProtNLM"/>
    </source>
</evidence>
<dbReference type="PANTHER" id="PTHR42840">
    <property type="entry name" value="NAD(P)-BINDING ROSSMANN-FOLD SUPERFAMILY PROTEIN-RELATED"/>
    <property type="match status" value="1"/>
</dbReference>
<evidence type="ECO:0000259" key="2">
    <source>
        <dbReference type="Pfam" id="PF01408"/>
    </source>
</evidence>
<dbReference type="GO" id="GO:0005737">
    <property type="term" value="C:cytoplasm"/>
    <property type="evidence" value="ECO:0007669"/>
    <property type="project" value="TreeGrafter"/>
</dbReference>
<dbReference type="Gene3D" id="3.30.360.10">
    <property type="entry name" value="Dihydrodipicolinate Reductase, domain 2"/>
    <property type="match status" value="1"/>
</dbReference>
<dbReference type="SUPFAM" id="SSF51735">
    <property type="entry name" value="NAD(P)-binding Rossmann-fold domains"/>
    <property type="match status" value="1"/>
</dbReference>
<comment type="similarity">
    <text evidence="1">Belongs to the Gfo/Idh/MocA family.</text>
</comment>
<dbReference type="InterPro" id="IPR055170">
    <property type="entry name" value="GFO_IDH_MocA-like_dom"/>
</dbReference>
<dbReference type="InterPro" id="IPR000683">
    <property type="entry name" value="Gfo/Idh/MocA-like_OxRdtase_N"/>
</dbReference>
<dbReference type="EMBL" id="JADGJQ010000049">
    <property type="protein sequence ID" value="KAJ3175667.1"/>
    <property type="molecule type" value="Genomic_DNA"/>
</dbReference>
<gene>
    <name evidence="4" type="ORF">HDU87_005808</name>
</gene>
<name>A0AAD5XLD8_9FUNG</name>
<evidence type="ECO:0000313" key="4">
    <source>
        <dbReference type="EMBL" id="KAJ3175667.1"/>
    </source>
</evidence>
<dbReference type="GO" id="GO:0016491">
    <property type="term" value="F:oxidoreductase activity"/>
    <property type="evidence" value="ECO:0007669"/>
    <property type="project" value="TreeGrafter"/>
</dbReference>
<dbReference type="GO" id="GO:0000166">
    <property type="term" value="F:nucleotide binding"/>
    <property type="evidence" value="ECO:0007669"/>
    <property type="project" value="InterPro"/>
</dbReference>
<keyword evidence="5" id="KW-1185">Reference proteome</keyword>
<dbReference type="Proteomes" id="UP001212152">
    <property type="component" value="Unassembled WGS sequence"/>
</dbReference>
<dbReference type="InterPro" id="IPR036291">
    <property type="entry name" value="NAD(P)-bd_dom_sf"/>
</dbReference>
<comment type="caution">
    <text evidence="4">The sequence shown here is derived from an EMBL/GenBank/DDBJ whole genome shotgun (WGS) entry which is preliminary data.</text>
</comment>
<sequence length="381" mass="39874">MSPLPPKPARPLRTALIGAGIFAKRTHLPTILSQKSCFTLVAVHSRSRKSASALHSAISDTETRNDVRLYHEEDGSNNLAALLANPEIDVVVIALPVGAQEEVVKRALQTGKHVFSEKPVAGTAAAARELVDWYAATASPRPVWAVAENWRAEPAVLYAAELVRTRGHGVVRSFSLSCLLETKPDNQYVATGWRVGTGSVVTGGFLMDGGVHWIAMLRACLGGEIARVAAFTGLALPYCAPVDTVSGAVIVTPSPAGGTGAAGTINICFAASGRPFEISMTIICETGTVSVRCGPAKTGGGARVFTVTWTPEGGEGEETQEFGFAGFEAEFQHFANLVKGESSDGQLDGRLDLSPLQACADVLVVEALIKSGEQGGAPVNI</sequence>
<dbReference type="PANTHER" id="PTHR42840:SF5">
    <property type="entry name" value="NAD(P)-BINDING ROSSMANN-FOLD SUPERFAMILY PROTEIN"/>
    <property type="match status" value="1"/>
</dbReference>
<evidence type="ECO:0000256" key="1">
    <source>
        <dbReference type="ARBA" id="ARBA00010928"/>
    </source>
</evidence>
<dbReference type="GO" id="GO:0006740">
    <property type="term" value="P:NADPH regeneration"/>
    <property type="evidence" value="ECO:0007669"/>
    <property type="project" value="TreeGrafter"/>
</dbReference>
<dbReference type="AlphaFoldDB" id="A0AAD5XLD8"/>
<evidence type="ECO:0000313" key="5">
    <source>
        <dbReference type="Proteomes" id="UP001212152"/>
    </source>
</evidence>
<accession>A0AAD5XLD8</accession>
<dbReference type="Gene3D" id="3.40.50.720">
    <property type="entry name" value="NAD(P)-binding Rossmann-like Domain"/>
    <property type="match status" value="1"/>
</dbReference>
<dbReference type="Pfam" id="PF22725">
    <property type="entry name" value="GFO_IDH_MocA_C3"/>
    <property type="match status" value="1"/>
</dbReference>
<feature type="domain" description="GFO/IDH/MocA-like oxidoreductase" evidence="3">
    <location>
        <begin position="157"/>
        <end position="289"/>
    </location>
</feature>
<dbReference type="SUPFAM" id="SSF55347">
    <property type="entry name" value="Glyceraldehyde-3-phosphate dehydrogenase-like, C-terminal domain"/>
    <property type="match status" value="1"/>
</dbReference>